<evidence type="ECO:0000313" key="2">
    <source>
        <dbReference type="Proteomes" id="UP001055172"/>
    </source>
</evidence>
<organism evidence="1 2">
    <name type="scientific">Colletotrichum liriopes</name>
    <dbReference type="NCBI Taxonomy" id="708192"/>
    <lineage>
        <taxon>Eukaryota</taxon>
        <taxon>Fungi</taxon>
        <taxon>Dikarya</taxon>
        <taxon>Ascomycota</taxon>
        <taxon>Pezizomycotina</taxon>
        <taxon>Sordariomycetes</taxon>
        <taxon>Hypocreomycetidae</taxon>
        <taxon>Glomerellales</taxon>
        <taxon>Glomerellaceae</taxon>
        <taxon>Colletotrichum</taxon>
        <taxon>Colletotrichum spaethianum species complex</taxon>
    </lineage>
</organism>
<reference evidence="1 2" key="1">
    <citation type="submission" date="2021-07" db="EMBL/GenBank/DDBJ databases">
        <title>Genome data of Colletotrichum spaethianum.</title>
        <authorList>
            <person name="Utami Y.D."/>
            <person name="Hiruma K."/>
        </authorList>
    </citation>
    <scope>NUCLEOTIDE SEQUENCE [LARGE SCALE GENOMIC DNA]</scope>
    <source>
        <strain evidence="1 2">MAFF 242679</strain>
    </source>
</reference>
<accession>A0AA37GWK9</accession>
<dbReference type="Gene3D" id="3.40.640.10">
    <property type="entry name" value="Type I PLP-dependent aspartate aminotransferase-like (Major domain)"/>
    <property type="match status" value="1"/>
</dbReference>
<protein>
    <submittedName>
        <fullName evidence="1">Uncharacterized protein</fullName>
    </submittedName>
</protein>
<comment type="caution">
    <text evidence="1">The sequence shown here is derived from an EMBL/GenBank/DDBJ whole genome shotgun (WGS) entry which is preliminary data.</text>
</comment>
<evidence type="ECO:0000313" key="1">
    <source>
        <dbReference type="EMBL" id="GJC88664.1"/>
    </source>
</evidence>
<keyword evidence="2" id="KW-1185">Reference proteome</keyword>
<dbReference type="AlphaFoldDB" id="A0AA37GWK9"/>
<name>A0AA37GWK9_9PEZI</name>
<gene>
    <name evidence="1" type="ORF">ColLi_11502</name>
</gene>
<dbReference type="EMBL" id="BPPX01000034">
    <property type="protein sequence ID" value="GJC88664.1"/>
    <property type="molecule type" value="Genomic_DNA"/>
</dbReference>
<sequence length="65" mass="7222">MYCESLLKTVLASVPLSGDAIVWDDFSHASTSLGVKLSSVAHKLSFQHNSVDSLREEVEYSFIIY</sequence>
<proteinExistence type="predicted"/>
<dbReference type="InterPro" id="IPR015421">
    <property type="entry name" value="PyrdxlP-dep_Trfase_major"/>
</dbReference>
<dbReference type="Proteomes" id="UP001055172">
    <property type="component" value="Unassembled WGS sequence"/>
</dbReference>